<comment type="caution">
    <text evidence="3">The sequence shown here is derived from an EMBL/GenBank/DDBJ whole genome shotgun (WGS) entry which is preliminary data.</text>
</comment>
<feature type="region of interest" description="Disordered" evidence="1">
    <location>
        <begin position="29"/>
        <end position="48"/>
    </location>
</feature>
<evidence type="ECO:0000313" key="3">
    <source>
        <dbReference type="EMBL" id="MFC7391846.1"/>
    </source>
</evidence>
<gene>
    <name evidence="3" type="ORF">ACFQRG_02410</name>
</gene>
<dbReference type="Proteomes" id="UP001596505">
    <property type="component" value="Unassembled WGS sequence"/>
</dbReference>
<evidence type="ECO:0000256" key="2">
    <source>
        <dbReference type="SAM" id="SignalP"/>
    </source>
</evidence>
<feature type="signal peptide" evidence="2">
    <location>
        <begin position="1"/>
        <end position="23"/>
    </location>
</feature>
<evidence type="ECO:0000256" key="1">
    <source>
        <dbReference type="SAM" id="MobiDB-lite"/>
    </source>
</evidence>
<sequence>MKKMGKQLMIVVSFCLMLTLVLAGCNTQNNKQTNKNNTPTNQTAKNQNGKKVDLRNYSKADDKNKKNADFDVTGKYIKDDSKEVEMNINGDDIHIKKASNFKKDLKGFKGNLKDKKVDVEVTHDKQMAKSLQPTPMTMANKDGVFERKSDGSSRVIGKLLTSDKKQVSVQVGSGKKTYTKTSDFKQDTKGHKVNLTDKMVRLDIDKSGKVKKLEYNWVDQQ</sequence>
<protein>
    <recommendedName>
        <fullName evidence="5">Lipoprotein</fullName>
    </recommendedName>
</protein>
<keyword evidence="4" id="KW-1185">Reference proteome</keyword>
<dbReference type="EMBL" id="JBHTCO010000003">
    <property type="protein sequence ID" value="MFC7391846.1"/>
    <property type="molecule type" value="Genomic_DNA"/>
</dbReference>
<dbReference type="RefSeq" id="WP_380963268.1">
    <property type="nucleotide sequence ID" value="NZ_JBHTCO010000003.1"/>
</dbReference>
<evidence type="ECO:0008006" key="5">
    <source>
        <dbReference type="Google" id="ProtNLM"/>
    </source>
</evidence>
<evidence type="ECO:0000313" key="4">
    <source>
        <dbReference type="Proteomes" id="UP001596505"/>
    </source>
</evidence>
<name>A0ABW2PX99_9BACL</name>
<reference evidence="4" key="1">
    <citation type="journal article" date="2019" name="Int. J. Syst. Evol. Microbiol.">
        <title>The Global Catalogue of Microorganisms (GCM) 10K type strain sequencing project: providing services to taxonomists for standard genome sequencing and annotation.</title>
        <authorList>
            <consortium name="The Broad Institute Genomics Platform"/>
            <consortium name="The Broad Institute Genome Sequencing Center for Infectious Disease"/>
            <person name="Wu L."/>
            <person name="Ma J."/>
        </authorList>
    </citation>
    <scope>NUCLEOTIDE SEQUENCE [LARGE SCALE GENOMIC DNA]</scope>
    <source>
        <strain evidence="4">CGMCC 1.16305</strain>
    </source>
</reference>
<keyword evidence="2" id="KW-0732">Signal</keyword>
<dbReference type="PROSITE" id="PS51257">
    <property type="entry name" value="PROKAR_LIPOPROTEIN"/>
    <property type="match status" value="1"/>
</dbReference>
<organism evidence="3 4">
    <name type="scientific">Scopulibacillus cellulosilyticus</name>
    <dbReference type="NCBI Taxonomy" id="2665665"/>
    <lineage>
        <taxon>Bacteria</taxon>
        <taxon>Bacillati</taxon>
        <taxon>Bacillota</taxon>
        <taxon>Bacilli</taxon>
        <taxon>Bacillales</taxon>
        <taxon>Sporolactobacillaceae</taxon>
        <taxon>Scopulibacillus</taxon>
    </lineage>
</organism>
<feature type="chain" id="PRO_5046007553" description="Lipoprotein" evidence="2">
    <location>
        <begin position="24"/>
        <end position="221"/>
    </location>
</feature>
<feature type="compositionally biased region" description="Low complexity" evidence="1">
    <location>
        <begin position="29"/>
        <end position="47"/>
    </location>
</feature>
<proteinExistence type="predicted"/>
<accession>A0ABW2PX99</accession>